<evidence type="ECO:0000256" key="4">
    <source>
        <dbReference type="ARBA" id="ARBA00022989"/>
    </source>
</evidence>
<dbReference type="PANTHER" id="PTHR30250">
    <property type="entry name" value="PST FAMILY PREDICTED COLANIC ACID TRANSPORTER"/>
    <property type="match status" value="1"/>
</dbReference>
<protein>
    <recommendedName>
        <fullName evidence="9">Polysaccharide transport protein</fullName>
    </recommendedName>
</protein>
<evidence type="ECO:0000256" key="1">
    <source>
        <dbReference type="ARBA" id="ARBA00004651"/>
    </source>
</evidence>
<evidence type="ECO:0000313" key="8">
    <source>
        <dbReference type="Proteomes" id="UP001199355"/>
    </source>
</evidence>
<feature type="transmembrane region" description="Helical" evidence="6">
    <location>
        <begin position="253"/>
        <end position="275"/>
    </location>
</feature>
<dbReference type="AlphaFoldDB" id="A0AAE3AXI2"/>
<evidence type="ECO:0000256" key="5">
    <source>
        <dbReference type="ARBA" id="ARBA00023136"/>
    </source>
</evidence>
<feature type="transmembrane region" description="Helical" evidence="6">
    <location>
        <begin position="313"/>
        <end position="330"/>
    </location>
</feature>
<feature type="transmembrane region" description="Helical" evidence="6">
    <location>
        <begin position="100"/>
        <end position="123"/>
    </location>
</feature>
<name>A0AAE3AXI2_9FIRM</name>
<feature type="transmembrane region" description="Helical" evidence="6">
    <location>
        <begin position="439"/>
        <end position="458"/>
    </location>
</feature>
<feature type="transmembrane region" description="Helical" evidence="6">
    <location>
        <begin position="16"/>
        <end position="39"/>
    </location>
</feature>
<keyword evidence="4 6" id="KW-1133">Transmembrane helix</keyword>
<feature type="transmembrane region" description="Helical" evidence="6">
    <location>
        <begin position="59"/>
        <end position="79"/>
    </location>
</feature>
<feature type="transmembrane region" description="Helical" evidence="6">
    <location>
        <begin position="464"/>
        <end position="488"/>
    </location>
</feature>
<feature type="transmembrane region" description="Helical" evidence="6">
    <location>
        <begin position="389"/>
        <end position="418"/>
    </location>
</feature>
<keyword evidence="5 6" id="KW-0472">Membrane</keyword>
<feature type="transmembrane region" description="Helical" evidence="6">
    <location>
        <begin position="169"/>
        <end position="187"/>
    </location>
</feature>
<evidence type="ECO:0000256" key="6">
    <source>
        <dbReference type="SAM" id="Phobius"/>
    </source>
</evidence>
<keyword evidence="3 6" id="KW-0812">Transmembrane</keyword>
<comment type="subcellular location">
    <subcellularLocation>
        <location evidence="1">Cell membrane</location>
        <topology evidence="1">Multi-pass membrane protein</topology>
    </subcellularLocation>
</comment>
<dbReference type="InterPro" id="IPR050833">
    <property type="entry name" value="Poly_Biosynth_Transport"/>
</dbReference>
<organism evidence="7 8">
    <name type="scientific">Gallintestinimicrobium propionicum</name>
    <dbReference type="NCBI Taxonomy" id="2981770"/>
    <lineage>
        <taxon>Bacteria</taxon>
        <taxon>Bacillati</taxon>
        <taxon>Bacillota</taxon>
        <taxon>Clostridia</taxon>
        <taxon>Lachnospirales</taxon>
        <taxon>Lachnospiraceae</taxon>
        <taxon>Gallintestinimicrobium</taxon>
    </lineage>
</organism>
<keyword evidence="8" id="KW-1185">Reference proteome</keyword>
<feature type="transmembrane region" description="Helical" evidence="6">
    <location>
        <begin position="193"/>
        <end position="213"/>
    </location>
</feature>
<feature type="transmembrane region" description="Helical" evidence="6">
    <location>
        <begin position="351"/>
        <end position="369"/>
    </location>
</feature>
<dbReference type="RefSeq" id="WP_118496475.1">
    <property type="nucleotide sequence ID" value="NZ_JAJEQF010000010.1"/>
</dbReference>
<feature type="transmembrane region" description="Helical" evidence="6">
    <location>
        <begin position="129"/>
        <end position="149"/>
    </location>
</feature>
<evidence type="ECO:0000256" key="2">
    <source>
        <dbReference type="ARBA" id="ARBA00022475"/>
    </source>
</evidence>
<reference evidence="7 8" key="1">
    <citation type="submission" date="2021-10" db="EMBL/GenBank/DDBJ databases">
        <title>Anaerobic single-cell dispensing facilitates the cultivation of human gut bacteria.</title>
        <authorList>
            <person name="Afrizal A."/>
        </authorList>
    </citation>
    <scope>NUCLEOTIDE SEQUENCE [LARGE SCALE GENOMIC DNA]</scope>
    <source>
        <strain evidence="7 8">CLA-AA-H244</strain>
    </source>
</reference>
<dbReference type="GO" id="GO:0005886">
    <property type="term" value="C:plasma membrane"/>
    <property type="evidence" value="ECO:0007669"/>
    <property type="project" value="UniProtKB-SubCell"/>
</dbReference>
<keyword evidence="2" id="KW-1003">Cell membrane</keyword>
<accession>A0AAE3AXI2</accession>
<gene>
    <name evidence="7" type="ORF">LKD45_05820</name>
</gene>
<dbReference type="PANTHER" id="PTHR30250:SF11">
    <property type="entry name" value="O-ANTIGEN TRANSPORTER-RELATED"/>
    <property type="match status" value="1"/>
</dbReference>
<sequence>MSGAETTTSSEKNKRVILNIITAIGYQVVIAVFGLVLPRLYLVNFGSEVNGLNSTIKNIFAYLSLLEAGVGLSAQYSLYGPVAKGDTGSINGILSATRRFYLKTSVAYTAITVGFALLYPLIIKTELDYFTVCCIILLYGVPGIVLFSLRGKYNAFLEVEGKKYVVTSLAMVTMVISNLLKLIFLMISDNLLLIQATYCVPSIVQVVFIIFYVRKHYRWIDWKAEPDHSALAQKNSVLIHQISSCLFSNTDTVIISFMCGMNYASVYAVFSLFFANFQQLITAFSNGVTFRFGQLYHSSREQFERAFEWYESLYYMFVFWVYTVITAFLMPIIRLYTSGIADASIYDSKKMLLLFAAWSILSCVEMPLIQLQSIAGKFDDTKGQAVREMVINILVSLILTWRIGIAGCLIGTLAALTYRTIALSRYMFGNVRPGNAKRSIKKVAVNAAVAAVVLWILGLDGCRAVNYFYVAGIAVLNSLWIAALYLLVNVLTNLEEYKGLWKELCRWLKMRSMR</sequence>
<evidence type="ECO:0000313" key="7">
    <source>
        <dbReference type="EMBL" id="MCC2167217.1"/>
    </source>
</evidence>
<evidence type="ECO:0008006" key="9">
    <source>
        <dbReference type="Google" id="ProtNLM"/>
    </source>
</evidence>
<dbReference type="EMBL" id="JAJEQF010000010">
    <property type="protein sequence ID" value="MCC2167217.1"/>
    <property type="molecule type" value="Genomic_DNA"/>
</dbReference>
<comment type="caution">
    <text evidence="7">The sequence shown here is derived from an EMBL/GenBank/DDBJ whole genome shotgun (WGS) entry which is preliminary data.</text>
</comment>
<evidence type="ECO:0000256" key="3">
    <source>
        <dbReference type="ARBA" id="ARBA00022692"/>
    </source>
</evidence>
<proteinExistence type="predicted"/>
<dbReference type="Proteomes" id="UP001199355">
    <property type="component" value="Unassembled WGS sequence"/>
</dbReference>